<comment type="caution">
    <text evidence="2">The sequence shown here is derived from an EMBL/GenBank/DDBJ whole genome shotgun (WGS) entry which is preliminary data.</text>
</comment>
<evidence type="ECO:0000313" key="3">
    <source>
        <dbReference type="Proteomes" id="UP000698800"/>
    </source>
</evidence>
<organism evidence="2 3">
    <name type="scientific">Glutinoglossum americanum</name>
    <dbReference type="NCBI Taxonomy" id="1670608"/>
    <lineage>
        <taxon>Eukaryota</taxon>
        <taxon>Fungi</taxon>
        <taxon>Dikarya</taxon>
        <taxon>Ascomycota</taxon>
        <taxon>Pezizomycotina</taxon>
        <taxon>Geoglossomycetes</taxon>
        <taxon>Geoglossales</taxon>
        <taxon>Geoglossaceae</taxon>
        <taxon>Glutinoglossum</taxon>
    </lineage>
</organism>
<dbReference type="AlphaFoldDB" id="A0A9P8HUM4"/>
<dbReference type="PANTHER" id="PTHR28020:SF1">
    <property type="entry name" value="YAP1-BINDING PROTEIN 1-RELATED"/>
    <property type="match status" value="1"/>
</dbReference>
<feature type="region of interest" description="Disordered" evidence="1">
    <location>
        <begin position="128"/>
        <end position="163"/>
    </location>
</feature>
<feature type="compositionally biased region" description="Polar residues" evidence="1">
    <location>
        <begin position="151"/>
        <end position="163"/>
    </location>
</feature>
<proteinExistence type="predicted"/>
<dbReference type="InterPro" id="IPR013877">
    <property type="entry name" value="YAP-bd/ALF4/Glomulin"/>
</dbReference>
<sequence>MEPAPQVPLESAIDAITLAAKEIPAEDFITYSTILDVHLASALLRYKPSEQAALLRTLAAILSTNTDLTANIGWDLVAVILPFFDQSDAEVDQAAQACLHEVAEHGNPREVILKITESLRQISFVEDDDNQEQHEGDSDEESQGEQLLDTPRTTRTQSTNNITGPAELKFSTLLSVLDRLHSRIKTKFPSRFLSTSLTAILNTYSEAVKALSAEQKERVTVEIIRFVKSISPSNTTKPLLPPRLSYTEARDAATSQNEKDPEAEADSPTSEESKIQTRLLQSFVTHILEDYMISISHGEAGDIPGLAWSSRTEEKWYPDKTVPGRATFSQRFTDNPLLQARDSIVGQVVALSNDLLILDNELLRVIQEQDPTPGDELTGDEAAPPSAPSDIPLSRPGALFLLGARIFSTVLYSRDSTLLQEIPLYPTHASITKAFIGCDGRGGMASIGMESEVIVDTIVGLGLWACHTSIKASQDSGTRHQIRDVDDEDDQFTQYLQALSLLSAHTQSPTLRYHAHILTSSVLHAHSSDLARLAFIKDTLEYCPFENLKASAVSWFKDETIAANSVSSPTQLSDNSDPDEVRKEVSIFSTPVALDTLIPFLFPDLQSALASPPLPDAWNTFKTGFGFYLAGLNLYYFLLAATYLSQPLDIPTLRVKHDIKRVYIRPLEQALVRFEEDIEEIEAAEDGGGEAARADLRILGGALDRVERAFESLEK</sequence>
<gene>
    <name evidence="2" type="ORF">FGG08_007131</name>
</gene>
<accession>A0A9P8HUM4</accession>
<dbReference type="Pfam" id="PF08568">
    <property type="entry name" value="Kinetochor_Ybp2"/>
    <property type="match status" value="1"/>
</dbReference>
<feature type="region of interest" description="Disordered" evidence="1">
    <location>
        <begin position="370"/>
        <end position="389"/>
    </location>
</feature>
<keyword evidence="3" id="KW-1185">Reference proteome</keyword>
<dbReference type="EMBL" id="JAGHQL010000250">
    <property type="protein sequence ID" value="KAH0535974.1"/>
    <property type="molecule type" value="Genomic_DNA"/>
</dbReference>
<dbReference type="InterPro" id="IPR040347">
    <property type="entry name" value="YBP1/2"/>
</dbReference>
<dbReference type="OrthoDB" id="5396786at2759"/>
<evidence type="ECO:0008006" key="4">
    <source>
        <dbReference type="Google" id="ProtNLM"/>
    </source>
</evidence>
<dbReference type="GO" id="GO:0034599">
    <property type="term" value="P:cellular response to oxidative stress"/>
    <property type="evidence" value="ECO:0007669"/>
    <property type="project" value="InterPro"/>
</dbReference>
<name>A0A9P8HUM4_9PEZI</name>
<evidence type="ECO:0000256" key="1">
    <source>
        <dbReference type="SAM" id="MobiDB-lite"/>
    </source>
</evidence>
<dbReference type="PANTHER" id="PTHR28020">
    <property type="entry name" value="YAP1-BINDING PROTEIN 1-RELATED"/>
    <property type="match status" value="1"/>
</dbReference>
<reference evidence="2" key="1">
    <citation type="submission" date="2021-03" db="EMBL/GenBank/DDBJ databases">
        <title>Comparative genomics and phylogenomic investigation of the class Geoglossomycetes provide insights into ecological specialization and systematics.</title>
        <authorList>
            <person name="Melie T."/>
            <person name="Pirro S."/>
            <person name="Miller A.N."/>
            <person name="Quandt A."/>
        </authorList>
    </citation>
    <scope>NUCLEOTIDE SEQUENCE</scope>
    <source>
        <strain evidence="2">GBOQ0MN5Z8</strain>
    </source>
</reference>
<dbReference type="GO" id="GO:0005737">
    <property type="term" value="C:cytoplasm"/>
    <property type="evidence" value="ECO:0007669"/>
    <property type="project" value="TreeGrafter"/>
</dbReference>
<feature type="region of interest" description="Disordered" evidence="1">
    <location>
        <begin position="248"/>
        <end position="274"/>
    </location>
</feature>
<evidence type="ECO:0000313" key="2">
    <source>
        <dbReference type="EMBL" id="KAH0535974.1"/>
    </source>
</evidence>
<protein>
    <recommendedName>
        <fullName evidence="4">DUF1760-domain-containing protein</fullName>
    </recommendedName>
</protein>
<dbReference type="InterPro" id="IPR016024">
    <property type="entry name" value="ARM-type_fold"/>
</dbReference>
<dbReference type="Proteomes" id="UP000698800">
    <property type="component" value="Unassembled WGS sequence"/>
</dbReference>
<dbReference type="SUPFAM" id="SSF48371">
    <property type="entry name" value="ARM repeat"/>
    <property type="match status" value="1"/>
</dbReference>